<proteinExistence type="predicted"/>
<dbReference type="Proteomes" id="UP000177230">
    <property type="component" value="Unassembled WGS sequence"/>
</dbReference>
<protein>
    <recommendedName>
        <fullName evidence="7">Response regulatory domain-containing protein</fullName>
    </recommendedName>
</protein>
<keyword evidence="5" id="KW-0804">Transcription</keyword>
<dbReference type="InterPro" id="IPR039420">
    <property type="entry name" value="WalR-like"/>
</dbReference>
<keyword evidence="1 6" id="KW-0597">Phosphoprotein</keyword>
<dbReference type="EMBL" id="MFFM01000028">
    <property type="protein sequence ID" value="OGF12927.1"/>
    <property type="molecule type" value="Genomic_DNA"/>
</dbReference>
<accession>A0A1F5REP4</accession>
<dbReference type="FunFam" id="3.40.50.2300:FF:000001">
    <property type="entry name" value="DNA-binding response regulator PhoB"/>
    <property type="match status" value="1"/>
</dbReference>
<dbReference type="GO" id="GO:0032993">
    <property type="term" value="C:protein-DNA complex"/>
    <property type="evidence" value="ECO:0007669"/>
    <property type="project" value="TreeGrafter"/>
</dbReference>
<dbReference type="SUPFAM" id="SSF52172">
    <property type="entry name" value="CheY-like"/>
    <property type="match status" value="1"/>
</dbReference>
<evidence type="ECO:0000256" key="3">
    <source>
        <dbReference type="ARBA" id="ARBA00023015"/>
    </source>
</evidence>
<name>A0A1F5REP4_9BACT</name>
<dbReference type="GO" id="GO:0005829">
    <property type="term" value="C:cytosol"/>
    <property type="evidence" value="ECO:0007669"/>
    <property type="project" value="TreeGrafter"/>
</dbReference>
<evidence type="ECO:0000256" key="1">
    <source>
        <dbReference type="ARBA" id="ARBA00022553"/>
    </source>
</evidence>
<dbReference type="AlphaFoldDB" id="A0A1F5REP4"/>
<feature type="modified residue" description="4-aspartylphosphate" evidence="6">
    <location>
        <position position="59"/>
    </location>
</feature>
<comment type="caution">
    <text evidence="8">The sequence shown here is derived from an EMBL/GenBank/DDBJ whole genome shotgun (WGS) entry which is preliminary data.</text>
</comment>
<dbReference type="GO" id="GO:0000156">
    <property type="term" value="F:phosphorelay response regulator activity"/>
    <property type="evidence" value="ECO:0007669"/>
    <property type="project" value="TreeGrafter"/>
</dbReference>
<reference evidence="8 9" key="1">
    <citation type="journal article" date="2016" name="Nat. Commun.">
        <title>Thousands of microbial genomes shed light on interconnected biogeochemical processes in an aquifer system.</title>
        <authorList>
            <person name="Anantharaman K."/>
            <person name="Brown C.T."/>
            <person name="Hug L.A."/>
            <person name="Sharon I."/>
            <person name="Castelle C.J."/>
            <person name="Probst A.J."/>
            <person name="Thomas B.C."/>
            <person name="Singh A."/>
            <person name="Wilkins M.J."/>
            <person name="Karaoz U."/>
            <person name="Brodie E.L."/>
            <person name="Williams K.H."/>
            <person name="Hubbard S.S."/>
            <person name="Banfield J.F."/>
        </authorList>
    </citation>
    <scope>NUCLEOTIDE SEQUENCE [LARGE SCALE GENOMIC DNA]</scope>
</reference>
<evidence type="ECO:0000313" key="9">
    <source>
        <dbReference type="Proteomes" id="UP000177230"/>
    </source>
</evidence>
<organism evidence="8 9">
    <name type="scientific">Candidatus Edwardsbacteria bacterium GWF2_54_11</name>
    <dbReference type="NCBI Taxonomy" id="1817851"/>
    <lineage>
        <taxon>Bacteria</taxon>
        <taxon>Candidatus Edwardsiibacteriota</taxon>
    </lineage>
</organism>
<dbReference type="InterPro" id="IPR001789">
    <property type="entry name" value="Sig_transdc_resp-reg_receiver"/>
</dbReference>
<keyword evidence="3" id="KW-0805">Transcription regulation</keyword>
<sequence>MAPDASGKIIILAVDDEEDILGLVKMVLEEAGYSVITALSGHQALQMLYHAKPDLILLDIMMPELDGMELIKILKIMDFSSTIPIAMLTAKTDFGDRMAAIKENAVDYICKPFSPPELVKRVKDILSDRSNK</sequence>
<dbReference type="InterPro" id="IPR011006">
    <property type="entry name" value="CheY-like_superfamily"/>
</dbReference>
<evidence type="ECO:0000256" key="5">
    <source>
        <dbReference type="ARBA" id="ARBA00023163"/>
    </source>
</evidence>
<gene>
    <name evidence="8" type="ORF">A2024_11925</name>
</gene>
<evidence type="ECO:0000313" key="8">
    <source>
        <dbReference type="EMBL" id="OGF12927.1"/>
    </source>
</evidence>
<evidence type="ECO:0000256" key="4">
    <source>
        <dbReference type="ARBA" id="ARBA00023125"/>
    </source>
</evidence>
<dbReference type="Gene3D" id="3.40.50.2300">
    <property type="match status" value="1"/>
</dbReference>
<evidence type="ECO:0000256" key="2">
    <source>
        <dbReference type="ARBA" id="ARBA00023012"/>
    </source>
</evidence>
<dbReference type="PROSITE" id="PS50110">
    <property type="entry name" value="RESPONSE_REGULATORY"/>
    <property type="match status" value="1"/>
</dbReference>
<feature type="domain" description="Response regulatory" evidence="7">
    <location>
        <begin position="10"/>
        <end position="126"/>
    </location>
</feature>
<dbReference type="PANTHER" id="PTHR48111">
    <property type="entry name" value="REGULATOR OF RPOS"/>
    <property type="match status" value="1"/>
</dbReference>
<dbReference type="Pfam" id="PF00072">
    <property type="entry name" value="Response_reg"/>
    <property type="match status" value="1"/>
</dbReference>
<dbReference type="PANTHER" id="PTHR48111:SF1">
    <property type="entry name" value="TWO-COMPONENT RESPONSE REGULATOR ORR33"/>
    <property type="match status" value="1"/>
</dbReference>
<dbReference type="GO" id="GO:0006355">
    <property type="term" value="P:regulation of DNA-templated transcription"/>
    <property type="evidence" value="ECO:0007669"/>
    <property type="project" value="TreeGrafter"/>
</dbReference>
<dbReference type="SMART" id="SM00448">
    <property type="entry name" value="REC"/>
    <property type="match status" value="1"/>
</dbReference>
<dbReference type="GO" id="GO:0000976">
    <property type="term" value="F:transcription cis-regulatory region binding"/>
    <property type="evidence" value="ECO:0007669"/>
    <property type="project" value="TreeGrafter"/>
</dbReference>
<keyword evidence="4" id="KW-0238">DNA-binding</keyword>
<evidence type="ECO:0000259" key="7">
    <source>
        <dbReference type="PROSITE" id="PS50110"/>
    </source>
</evidence>
<keyword evidence="2" id="KW-0902">Two-component regulatory system</keyword>
<evidence type="ECO:0000256" key="6">
    <source>
        <dbReference type="PROSITE-ProRule" id="PRU00169"/>
    </source>
</evidence>